<evidence type="ECO:0000313" key="2">
    <source>
        <dbReference type="Proteomes" id="UP001143910"/>
    </source>
</evidence>
<protein>
    <submittedName>
        <fullName evidence="1">Uncharacterized protein</fullName>
    </submittedName>
</protein>
<gene>
    <name evidence="1" type="ORF">NQ176_g2938</name>
</gene>
<proteinExistence type="predicted"/>
<accession>A0ACC1NKV4</accession>
<sequence>MLIVTALAPIMALPGSVRSILSSKSSKATDEQPPNGGYGWVCVGAVFGINAHTWGLNGAFGIFLAYYLTTNTFPGTSSLEYAIIGGLSVSQALLVGPLANIVTRKYGIRATLLLGVLLQTVSLIGASFAKQIWHLFLCQGVGFGWGMGLLFTGSVGVPAQWFTSRRSLANGVSTAGSGIGGLIWSLATSSMIQRLGLPWTFRVLALLTCVVNTICSLLLRDRSKTIGSSHLAFDYRMFYRLEFNLLLTWGVFSMIGYTILQFTLPDYAQSVGLSASEASVVAAVLSLGQAIGRPLVGYFSDSFGKTNMAGLMTLLVGVMTLVIWTFSKTLASLVICALLLGLVFGTFWSTITPVGIDVVGMKDLPNALALVWLLLTIPTTASEPIALALRGTGGEYLNTQLFTGAMYCAGALSMWALRSWKYCHLAQQRDQGDRESGPSEKVKFQAVIQGLFTWQRL</sequence>
<dbReference type="EMBL" id="JANJQO010000239">
    <property type="protein sequence ID" value="KAJ2979955.1"/>
    <property type="molecule type" value="Genomic_DNA"/>
</dbReference>
<evidence type="ECO:0000313" key="1">
    <source>
        <dbReference type="EMBL" id="KAJ2979955.1"/>
    </source>
</evidence>
<reference evidence="1" key="1">
    <citation type="submission" date="2022-08" db="EMBL/GenBank/DDBJ databases">
        <title>Genome Sequence of Lecanicillium fungicola.</title>
        <authorList>
            <person name="Buettner E."/>
        </authorList>
    </citation>
    <scope>NUCLEOTIDE SEQUENCE</scope>
    <source>
        <strain evidence="1">Babe33</strain>
    </source>
</reference>
<keyword evidence="2" id="KW-1185">Reference proteome</keyword>
<comment type="caution">
    <text evidence="1">The sequence shown here is derived from an EMBL/GenBank/DDBJ whole genome shotgun (WGS) entry which is preliminary data.</text>
</comment>
<dbReference type="Proteomes" id="UP001143910">
    <property type="component" value="Unassembled WGS sequence"/>
</dbReference>
<name>A0ACC1NKV4_9HYPO</name>
<organism evidence="1 2">
    <name type="scientific">Zarea fungicola</name>
    <dbReference type="NCBI Taxonomy" id="93591"/>
    <lineage>
        <taxon>Eukaryota</taxon>
        <taxon>Fungi</taxon>
        <taxon>Dikarya</taxon>
        <taxon>Ascomycota</taxon>
        <taxon>Pezizomycotina</taxon>
        <taxon>Sordariomycetes</taxon>
        <taxon>Hypocreomycetidae</taxon>
        <taxon>Hypocreales</taxon>
        <taxon>Cordycipitaceae</taxon>
        <taxon>Zarea</taxon>
    </lineage>
</organism>